<evidence type="ECO:0000256" key="1">
    <source>
        <dbReference type="SAM" id="SignalP"/>
    </source>
</evidence>
<sequence>MSSARARPSFGNLFSLLRAVTMTSGATTLKQPLTLPAHHSTSGIFWKTRTFENIWDTWKDITFKDVYKWASTRKSHCVKGYLMSTTTPTAADFAEAFPPYPVDWKALANPPSDAIQAVWVGHSTVLTQMQGLTWITDPVFSERASPVQWAGPKRVTPPAFTLEAPALPRLDFVLISHNHYDHLDRASVKSLHARFGEALSWYVPLGLATWFRAEGISNVRELDWWEEARHPSPDGSSVRLVLTPAQHATMRGLWGPNAGRRQTLWGGWAVLGSQRRFWFAGDTGYCTVFREIGERLGPFDLAAIPTAAYLPRDFMRAQHVNPAEAVRIHRDVRSRRSMAIHLATFPLTDEPMDEPVGELRRQAAAAGLGDEEFVSLRHGASIVTSGGVDLVAPVTLSC</sequence>
<protein>
    <recommendedName>
        <fullName evidence="2">Metallo-beta-lactamase domain-containing protein</fullName>
    </recommendedName>
</protein>
<organism evidence="3">
    <name type="scientific">Auxenochlorella protothecoides</name>
    <name type="common">Green microalga</name>
    <name type="synonym">Chlorella protothecoides</name>
    <dbReference type="NCBI Taxonomy" id="3075"/>
    <lineage>
        <taxon>Eukaryota</taxon>
        <taxon>Viridiplantae</taxon>
        <taxon>Chlorophyta</taxon>
        <taxon>core chlorophytes</taxon>
        <taxon>Trebouxiophyceae</taxon>
        <taxon>Chlorellales</taxon>
        <taxon>Chlorellaceae</taxon>
        <taxon>Auxenochlorella</taxon>
    </lineage>
</organism>
<proteinExistence type="predicted"/>
<dbReference type="SUPFAM" id="SSF56281">
    <property type="entry name" value="Metallo-hydrolase/oxidoreductase"/>
    <property type="match status" value="1"/>
</dbReference>
<keyword evidence="1" id="KW-0732">Signal</keyword>
<dbReference type="Gene3D" id="3.60.15.10">
    <property type="entry name" value="Ribonuclease Z/Hydroxyacylglutathione hydrolase-like"/>
    <property type="match status" value="1"/>
</dbReference>
<gene>
    <name evidence="3" type="ORF">g.5225</name>
</gene>
<dbReference type="InterPro" id="IPR036866">
    <property type="entry name" value="RibonucZ/Hydroxyglut_hydro"/>
</dbReference>
<evidence type="ECO:0000313" key="3">
    <source>
        <dbReference type="EMBL" id="JAT70097.1"/>
    </source>
</evidence>
<accession>A0A1D1ZTA9</accession>
<feature type="chain" id="PRO_5008901220" description="Metallo-beta-lactamase domain-containing protein" evidence="1">
    <location>
        <begin position="26"/>
        <end position="398"/>
    </location>
</feature>
<reference evidence="3" key="1">
    <citation type="submission" date="2015-08" db="EMBL/GenBank/DDBJ databases">
        <authorList>
            <person name="Babu N.S."/>
            <person name="Beckwith C.J."/>
            <person name="Beseler K.G."/>
            <person name="Brison A."/>
            <person name="Carone J.V."/>
            <person name="Caskin T.P."/>
            <person name="Diamond M."/>
            <person name="Durham M.E."/>
            <person name="Foxe J.M."/>
            <person name="Go M."/>
            <person name="Henderson B.A."/>
            <person name="Jones I.B."/>
            <person name="McGettigan J.A."/>
            <person name="Micheletti S.J."/>
            <person name="Nasrallah M.E."/>
            <person name="Ortiz D."/>
            <person name="Piller C.R."/>
            <person name="Privatt S.R."/>
            <person name="Schneider S.L."/>
            <person name="Sharp S."/>
            <person name="Smith T.C."/>
            <person name="Stanton J.D."/>
            <person name="Ullery H.E."/>
            <person name="Wilson R.J."/>
            <person name="Serrano M.G."/>
            <person name="Buck G."/>
            <person name="Lee V."/>
            <person name="Wang Y."/>
            <person name="Carvalho R."/>
            <person name="Voegtly L."/>
            <person name="Shi R."/>
            <person name="Duckworth R."/>
            <person name="Johnson A."/>
            <person name="Loviza R."/>
            <person name="Walstead R."/>
            <person name="Shah Z."/>
            <person name="Kiflezghi M."/>
            <person name="Wade K."/>
            <person name="Ball S.L."/>
            <person name="Bradley K.W."/>
            <person name="Asai D.J."/>
            <person name="Bowman C.A."/>
            <person name="Russell D.A."/>
            <person name="Pope W.H."/>
            <person name="Jacobs-Sera D."/>
            <person name="Hendrix R.W."/>
            <person name="Hatfull G.F."/>
        </authorList>
    </citation>
    <scope>NUCLEOTIDE SEQUENCE</scope>
</reference>
<feature type="signal peptide" evidence="1">
    <location>
        <begin position="1"/>
        <end position="25"/>
    </location>
</feature>
<evidence type="ECO:0000259" key="2">
    <source>
        <dbReference type="Pfam" id="PF12706"/>
    </source>
</evidence>
<dbReference type="AlphaFoldDB" id="A0A1D1ZTA9"/>
<name>A0A1D1ZTA9_AUXPR</name>
<dbReference type="GO" id="GO:0005737">
    <property type="term" value="C:cytoplasm"/>
    <property type="evidence" value="ECO:0007669"/>
    <property type="project" value="TreeGrafter"/>
</dbReference>
<dbReference type="PANTHER" id="PTHR15032:SF4">
    <property type="entry name" value="N-ACYL-PHOSPHATIDYLETHANOLAMINE-HYDROLYZING PHOSPHOLIPASE D"/>
    <property type="match status" value="1"/>
</dbReference>
<dbReference type="PANTHER" id="PTHR15032">
    <property type="entry name" value="N-ACYL-PHOSPHATIDYLETHANOLAMINE-HYDROLYZING PHOSPHOLIPASE D"/>
    <property type="match status" value="1"/>
</dbReference>
<feature type="domain" description="Metallo-beta-lactamase" evidence="2">
    <location>
        <begin position="136"/>
        <end position="341"/>
    </location>
</feature>
<dbReference type="InterPro" id="IPR001279">
    <property type="entry name" value="Metallo-B-lactamas"/>
</dbReference>
<dbReference type="EMBL" id="GDKF01008525">
    <property type="protein sequence ID" value="JAT70097.1"/>
    <property type="molecule type" value="Transcribed_RNA"/>
</dbReference>
<dbReference type="Pfam" id="PF12706">
    <property type="entry name" value="Lactamase_B_2"/>
    <property type="match status" value="1"/>
</dbReference>